<dbReference type="AlphaFoldDB" id="A0A285SJY2"/>
<keyword evidence="7" id="KW-0472">Membrane</keyword>
<dbReference type="CDD" id="cd03257">
    <property type="entry name" value="ABC_NikE_OppD_transporters"/>
    <property type="match status" value="1"/>
</dbReference>
<protein>
    <submittedName>
        <fullName evidence="9">Peptide/nickel transport system ATP-binding protein/oligopeptide transport system ATP-binding protein</fullName>
    </submittedName>
</protein>
<gene>
    <name evidence="9" type="ORF">SAMN05421512_10546</name>
</gene>
<dbReference type="GO" id="GO:0016887">
    <property type="term" value="F:ATP hydrolysis activity"/>
    <property type="evidence" value="ECO:0007669"/>
    <property type="project" value="InterPro"/>
</dbReference>
<dbReference type="FunFam" id="3.40.50.300:FF:000016">
    <property type="entry name" value="Oligopeptide ABC transporter ATP-binding component"/>
    <property type="match status" value="1"/>
</dbReference>
<dbReference type="InterPro" id="IPR003439">
    <property type="entry name" value="ABC_transporter-like_ATP-bd"/>
</dbReference>
<evidence type="ECO:0000256" key="3">
    <source>
        <dbReference type="ARBA" id="ARBA00022448"/>
    </source>
</evidence>
<dbReference type="SMART" id="SM00382">
    <property type="entry name" value="AAA"/>
    <property type="match status" value="1"/>
</dbReference>
<proteinExistence type="inferred from homology"/>
<evidence type="ECO:0000259" key="8">
    <source>
        <dbReference type="PROSITE" id="PS50893"/>
    </source>
</evidence>
<dbReference type="PROSITE" id="PS50893">
    <property type="entry name" value="ABC_TRANSPORTER_2"/>
    <property type="match status" value="1"/>
</dbReference>
<evidence type="ECO:0000256" key="2">
    <source>
        <dbReference type="ARBA" id="ARBA00005417"/>
    </source>
</evidence>
<dbReference type="InterPro" id="IPR027417">
    <property type="entry name" value="P-loop_NTPase"/>
</dbReference>
<dbReference type="Gene3D" id="3.40.50.300">
    <property type="entry name" value="P-loop containing nucleotide triphosphate hydrolases"/>
    <property type="match status" value="1"/>
</dbReference>
<dbReference type="EMBL" id="OBML01000005">
    <property type="protein sequence ID" value="SOC06278.1"/>
    <property type="molecule type" value="Genomic_DNA"/>
</dbReference>
<dbReference type="NCBIfam" id="TIGR01727">
    <property type="entry name" value="oligo_HPY"/>
    <property type="match status" value="1"/>
</dbReference>
<keyword evidence="4" id="KW-1003">Cell membrane</keyword>
<evidence type="ECO:0000256" key="7">
    <source>
        <dbReference type="ARBA" id="ARBA00023136"/>
    </source>
</evidence>
<reference evidence="9 10" key="1">
    <citation type="submission" date="2017-08" db="EMBL/GenBank/DDBJ databases">
        <authorList>
            <person name="de Groot N.N."/>
        </authorList>
    </citation>
    <scope>NUCLEOTIDE SEQUENCE [LARGE SCALE GENOMIC DNA]</scope>
    <source>
        <strain evidence="9 10">USBA 352</strain>
    </source>
</reference>
<dbReference type="GO" id="GO:0055085">
    <property type="term" value="P:transmembrane transport"/>
    <property type="evidence" value="ECO:0007669"/>
    <property type="project" value="UniProtKB-ARBA"/>
</dbReference>
<dbReference type="InterPro" id="IPR050388">
    <property type="entry name" value="ABC_Ni/Peptide_Import"/>
</dbReference>
<dbReference type="GO" id="GO:0015833">
    <property type="term" value="P:peptide transport"/>
    <property type="evidence" value="ECO:0007669"/>
    <property type="project" value="InterPro"/>
</dbReference>
<name>A0A285SJY2_9HYPH</name>
<dbReference type="PANTHER" id="PTHR43297">
    <property type="entry name" value="OLIGOPEPTIDE TRANSPORT ATP-BINDING PROTEIN APPD"/>
    <property type="match status" value="1"/>
</dbReference>
<dbReference type="GO" id="GO:0005524">
    <property type="term" value="F:ATP binding"/>
    <property type="evidence" value="ECO:0007669"/>
    <property type="project" value="UniProtKB-KW"/>
</dbReference>
<dbReference type="InterPro" id="IPR013563">
    <property type="entry name" value="Oligopep_ABC_C"/>
</dbReference>
<evidence type="ECO:0000256" key="5">
    <source>
        <dbReference type="ARBA" id="ARBA00022741"/>
    </source>
</evidence>
<comment type="similarity">
    <text evidence="2">Belongs to the ABC transporter superfamily.</text>
</comment>
<accession>A0A285SJY2</accession>
<evidence type="ECO:0000313" key="10">
    <source>
        <dbReference type="Proteomes" id="UP000219331"/>
    </source>
</evidence>
<organism evidence="9 10">
    <name type="scientific">Stappia indica</name>
    <dbReference type="NCBI Taxonomy" id="538381"/>
    <lineage>
        <taxon>Bacteria</taxon>
        <taxon>Pseudomonadati</taxon>
        <taxon>Pseudomonadota</taxon>
        <taxon>Alphaproteobacteria</taxon>
        <taxon>Hyphomicrobiales</taxon>
        <taxon>Stappiaceae</taxon>
        <taxon>Stappia</taxon>
    </lineage>
</organism>
<evidence type="ECO:0000256" key="1">
    <source>
        <dbReference type="ARBA" id="ARBA00004417"/>
    </source>
</evidence>
<keyword evidence="6 9" id="KW-0067">ATP-binding</keyword>
<keyword evidence="5" id="KW-0547">Nucleotide-binding</keyword>
<feature type="domain" description="ABC transporter" evidence="8">
    <location>
        <begin position="15"/>
        <end position="264"/>
    </location>
</feature>
<evidence type="ECO:0000256" key="6">
    <source>
        <dbReference type="ARBA" id="ARBA00022840"/>
    </source>
</evidence>
<comment type="subcellular location">
    <subcellularLocation>
        <location evidence="1">Cell inner membrane</location>
        <topology evidence="1">Peripheral membrane protein</topology>
    </subcellularLocation>
</comment>
<dbReference type="Pfam" id="PF00005">
    <property type="entry name" value="ABC_tran"/>
    <property type="match status" value="1"/>
</dbReference>
<sequence length="333" mass="36259">MTRPNSDTRDLLLDMRGLTLGVATPDGILPVVQDLSLSLSTGETLGIVGESGCGKSLTSLAIMGLLEGTPVRVLAGEIFFRGRDLLRLSPRERRAVMGNEMSMIFQEPMTSLNPVYRIGDQIVEAIREHQPMSRRAARDRALELLTMVRIPDPAGRIDSFPHQLSGGQRQRVMIAMALAGSPRLLIADEPTTALDVTVQAQILKLIVELQKDTGMGVMLISHDLGVIAETCDRIAVMYRGRVVETAGARELFQDMRHPYTRGLLDSIPEADEDVDRLSAIPGRVPTLDETITGCAFHPRCARAGAGCDSDQPALAAFAPTHFARCHYPLEPDA</sequence>
<dbReference type="PANTHER" id="PTHR43297:SF2">
    <property type="entry name" value="DIPEPTIDE TRANSPORT ATP-BINDING PROTEIN DPPD"/>
    <property type="match status" value="1"/>
</dbReference>
<dbReference type="InterPro" id="IPR017871">
    <property type="entry name" value="ABC_transporter-like_CS"/>
</dbReference>
<evidence type="ECO:0000313" key="9">
    <source>
        <dbReference type="EMBL" id="SOC06278.1"/>
    </source>
</evidence>
<evidence type="ECO:0000256" key="4">
    <source>
        <dbReference type="ARBA" id="ARBA00022475"/>
    </source>
</evidence>
<dbReference type="GO" id="GO:0005886">
    <property type="term" value="C:plasma membrane"/>
    <property type="evidence" value="ECO:0007669"/>
    <property type="project" value="UniProtKB-SubCell"/>
</dbReference>
<dbReference type="InterPro" id="IPR003593">
    <property type="entry name" value="AAA+_ATPase"/>
</dbReference>
<dbReference type="SUPFAM" id="SSF52540">
    <property type="entry name" value="P-loop containing nucleoside triphosphate hydrolases"/>
    <property type="match status" value="1"/>
</dbReference>
<dbReference type="STRING" id="538381.GCA_001696535_02243"/>
<keyword evidence="10" id="KW-1185">Reference proteome</keyword>
<dbReference type="Pfam" id="PF08352">
    <property type="entry name" value="oligo_HPY"/>
    <property type="match status" value="1"/>
</dbReference>
<dbReference type="Proteomes" id="UP000219331">
    <property type="component" value="Unassembled WGS sequence"/>
</dbReference>
<dbReference type="PROSITE" id="PS00211">
    <property type="entry name" value="ABC_TRANSPORTER_1"/>
    <property type="match status" value="1"/>
</dbReference>
<keyword evidence="3" id="KW-0813">Transport</keyword>
<dbReference type="RefSeq" id="WP_067219771.1">
    <property type="nucleotide sequence ID" value="NZ_MBQE01000002.1"/>
</dbReference>